<dbReference type="PANTHER" id="PTHR33514:SF13">
    <property type="entry name" value="PROTEIN ABCI12, CHLOROPLASTIC"/>
    <property type="match status" value="1"/>
</dbReference>
<accession>A0A934I4D6</accession>
<evidence type="ECO:0000256" key="1">
    <source>
        <dbReference type="ARBA" id="ARBA00004141"/>
    </source>
</evidence>
<feature type="transmembrane region" description="Helical" evidence="5">
    <location>
        <begin position="76"/>
        <end position="96"/>
    </location>
</feature>
<dbReference type="GO" id="GO:0005886">
    <property type="term" value="C:plasma membrane"/>
    <property type="evidence" value="ECO:0007669"/>
    <property type="project" value="TreeGrafter"/>
</dbReference>
<dbReference type="Pfam" id="PF02361">
    <property type="entry name" value="CbiQ"/>
    <property type="match status" value="1"/>
</dbReference>
<evidence type="ECO:0000313" key="6">
    <source>
        <dbReference type="EMBL" id="MBI9115008.1"/>
    </source>
</evidence>
<keyword evidence="3 5" id="KW-1133">Transmembrane helix</keyword>
<protein>
    <submittedName>
        <fullName evidence="6">Energy-coupling factor transporter transmembrane protein EcfT</fullName>
    </submittedName>
</protein>
<evidence type="ECO:0000313" key="7">
    <source>
        <dbReference type="Proteomes" id="UP000602087"/>
    </source>
</evidence>
<dbReference type="AlphaFoldDB" id="A0A934I4D6"/>
<keyword evidence="7" id="KW-1185">Reference proteome</keyword>
<comment type="caution">
    <text evidence="6">The sequence shown here is derived from an EMBL/GenBank/DDBJ whole genome shotgun (WGS) entry which is preliminary data.</text>
</comment>
<dbReference type="RefSeq" id="WP_198733565.1">
    <property type="nucleotide sequence ID" value="NZ_JAEINH010000005.1"/>
</dbReference>
<evidence type="ECO:0000256" key="5">
    <source>
        <dbReference type="SAM" id="Phobius"/>
    </source>
</evidence>
<comment type="subcellular location">
    <subcellularLocation>
        <location evidence="1">Membrane</location>
        <topology evidence="1">Multi-pass membrane protein</topology>
    </subcellularLocation>
</comment>
<keyword evidence="2 5" id="KW-0812">Transmembrane</keyword>
<evidence type="ECO:0000256" key="2">
    <source>
        <dbReference type="ARBA" id="ARBA00022692"/>
    </source>
</evidence>
<dbReference type="CDD" id="cd16914">
    <property type="entry name" value="EcfT"/>
    <property type="match status" value="1"/>
</dbReference>
<sequence>MRSSRRRRRVREPWAGPLGSYTPGPSPVHRIPPGPKLLGLAVVSVVLTIVQGPWVAVGTVVLSGVLLRVATVPARAAARALAPVAVAAALLGLYQWWARGWEVGVTTAASLVALVALATVLTASTRTDVLLDTLVRSTGPLRRVGIQPQTVALTIALMLRTIPSLVTMSGEVRDAARARGLGRDPRALLVPFALRAVARAHTTGDALAARGILEEDPSAQVGDAARR</sequence>
<name>A0A934I4D6_9MICO</name>
<organism evidence="6 7">
    <name type="scientific">Sanguibacter suaedae</name>
    <dbReference type="NCBI Taxonomy" id="2795737"/>
    <lineage>
        <taxon>Bacteria</taxon>
        <taxon>Bacillati</taxon>
        <taxon>Actinomycetota</taxon>
        <taxon>Actinomycetes</taxon>
        <taxon>Micrococcales</taxon>
        <taxon>Sanguibacteraceae</taxon>
        <taxon>Sanguibacter</taxon>
    </lineage>
</organism>
<evidence type="ECO:0000256" key="3">
    <source>
        <dbReference type="ARBA" id="ARBA00022989"/>
    </source>
</evidence>
<dbReference type="InterPro" id="IPR003339">
    <property type="entry name" value="ABC/ECF_trnsptr_transmembrane"/>
</dbReference>
<proteinExistence type="predicted"/>
<evidence type="ECO:0000256" key="4">
    <source>
        <dbReference type="ARBA" id="ARBA00023136"/>
    </source>
</evidence>
<reference evidence="6" key="1">
    <citation type="submission" date="2020-12" db="EMBL/GenBank/DDBJ databases">
        <title>Sanguibacter suaedae sp. nov., isolated from Suaeda aralocaspica.</title>
        <authorList>
            <person name="Ma Q."/>
        </authorList>
    </citation>
    <scope>NUCLEOTIDE SEQUENCE</scope>
    <source>
        <strain evidence="6">YZGR15</strain>
    </source>
</reference>
<gene>
    <name evidence="6" type="ORF">JAV76_08285</name>
</gene>
<dbReference type="EMBL" id="JAEINH010000005">
    <property type="protein sequence ID" value="MBI9115008.1"/>
    <property type="molecule type" value="Genomic_DNA"/>
</dbReference>
<keyword evidence="4 5" id="KW-0472">Membrane</keyword>
<dbReference type="PANTHER" id="PTHR33514">
    <property type="entry name" value="PROTEIN ABCI12, CHLOROPLASTIC"/>
    <property type="match status" value="1"/>
</dbReference>
<dbReference type="Proteomes" id="UP000602087">
    <property type="component" value="Unassembled WGS sequence"/>
</dbReference>
<feature type="transmembrane region" description="Helical" evidence="5">
    <location>
        <begin position="37"/>
        <end position="56"/>
    </location>
</feature>
<feature type="transmembrane region" description="Helical" evidence="5">
    <location>
        <begin position="103"/>
        <end position="124"/>
    </location>
</feature>